<dbReference type="PANTHER" id="PTHR22748">
    <property type="entry name" value="AP ENDONUCLEASE"/>
    <property type="match status" value="1"/>
</dbReference>
<evidence type="ECO:0000256" key="2">
    <source>
        <dbReference type="ARBA" id="ARBA00022723"/>
    </source>
</evidence>
<dbReference type="GO" id="GO:0003677">
    <property type="term" value="F:DNA binding"/>
    <property type="evidence" value="ECO:0007669"/>
    <property type="project" value="InterPro"/>
</dbReference>
<dbReference type="GO" id="GO:0008081">
    <property type="term" value="F:phosphoric diester hydrolase activity"/>
    <property type="evidence" value="ECO:0007669"/>
    <property type="project" value="TreeGrafter"/>
</dbReference>
<feature type="site" description="Transition state stabilizer" evidence="6">
    <location>
        <position position="175"/>
    </location>
</feature>
<dbReference type="Gene3D" id="3.60.10.10">
    <property type="entry name" value="Endonuclease/exonuclease/phosphatase"/>
    <property type="match status" value="1"/>
</dbReference>
<dbReference type="OrthoDB" id="391817at2759"/>
<keyword evidence="4 5" id="KW-0460">Magnesium</keyword>
<dbReference type="Proteomes" id="UP000198406">
    <property type="component" value="Unassembled WGS sequence"/>
</dbReference>
<dbReference type="GO" id="GO:0046872">
    <property type="term" value="F:metal ion binding"/>
    <property type="evidence" value="ECO:0007669"/>
    <property type="project" value="UniProtKB-KW"/>
</dbReference>
<feature type="binding site" evidence="5">
    <location>
        <position position="7"/>
    </location>
    <ligand>
        <name>Mg(2+)</name>
        <dbReference type="ChEBI" id="CHEBI:18420"/>
        <label>1</label>
    </ligand>
</feature>
<evidence type="ECO:0000313" key="8">
    <source>
        <dbReference type="EMBL" id="GAX10620.1"/>
    </source>
</evidence>
<evidence type="ECO:0000259" key="7">
    <source>
        <dbReference type="Pfam" id="PF03372"/>
    </source>
</evidence>
<accession>A0A1Z5J9F0</accession>
<gene>
    <name evidence="8" type="ORF">FisN_14Lh126</name>
</gene>
<keyword evidence="3" id="KW-0378">Hydrolase</keyword>
<dbReference type="GO" id="GO:0005634">
    <property type="term" value="C:nucleus"/>
    <property type="evidence" value="ECO:0007669"/>
    <property type="project" value="TreeGrafter"/>
</dbReference>
<sequence>MLILSWNVAGLSTTVNRIHEFYPLSDSEKKENKCPLGVFFERHGADIVCLQEHKIPKEQLSNRSEPKRCSHASGYESFWSCCVDSKKKGLNGVVTYAKRGTVRTADASPLGVEHLDRQGRCVMTDHGGFCLWNVYVPASGNGYVVKMEFLHALRRAMQQKRKDTKKPQMLVGDLNITHTKLDIPWKERIVRISLIQEEVESGLSVSDWKRDVARHWATIRSVISTAKAIPTKTTNTLTKQQFEKYRLAVQLPDGSQVYLGKHELTTEHCHHEYNFEQKSYQDPTTGECIVAKEANTVSVGILAELMAKIVSVRWNDELQRQIAMDDGDVSHVSPSRRWLNKLLEEDGMVDPMRHFYPTAEARFTCWDQFTNQRYVNSGIRIDYTLIDKPLLDFVAKGDVSSLRSYGDPASVDPLSENAALKAATADGKFEPVSFEGGGITDVSQRVLDTQFGSPHTGMIYTPPSFSDHIAISLLLERDQVLLSLSSNTPLVLEEQDIATRKAQPHKKQQTIASFFRAGMVSTITETTTFQTLNRTQNVVSANKRQKPISKNSILHHFKKVEK</sequence>
<feature type="domain" description="Endonuclease/exonuclease/phosphatase" evidence="7">
    <location>
        <begin position="4"/>
        <end position="189"/>
    </location>
</feature>
<dbReference type="InterPro" id="IPR004808">
    <property type="entry name" value="AP_endonuc_1"/>
</dbReference>
<reference evidence="8 9" key="1">
    <citation type="journal article" date="2015" name="Plant Cell">
        <title>Oil accumulation by the oleaginous diatom Fistulifera solaris as revealed by the genome and transcriptome.</title>
        <authorList>
            <person name="Tanaka T."/>
            <person name="Maeda Y."/>
            <person name="Veluchamy A."/>
            <person name="Tanaka M."/>
            <person name="Abida H."/>
            <person name="Marechal E."/>
            <person name="Bowler C."/>
            <person name="Muto M."/>
            <person name="Sunaga Y."/>
            <person name="Tanaka M."/>
            <person name="Yoshino T."/>
            <person name="Taniguchi T."/>
            <person name="Fukuda Y."/>
            <person name="Nemoto M."/>
            <person name="Matsumoto M."/>
            <person name="Wong P.S."/>
            <person name="Aburatani S."/>
            <person name="Fujibuchi W."/>
        </authorList>
    </citation>
    <scope>NUCLEOTIDE SEQUENCE [LARGE SCALE GENOMIC DNA]</scope>
    <source>
        <strain evidence="8 9">JPCC DA0580</strain>
    </source>
</reference>
<organism evidence="8 9">
    <name type="scientific">Fistulifera solaris</name>
    <name type="common">Oleaginous diatom</name>
    <dbReference type="NCBI Taxonomy" id="1519565"/>
    <lineage>
        <taxon>Eukaryota</taxon>
        <taxon>Sar</taxon>
        <taxon>Stramenopiles</taxon>
        <taxon>Ochrophyta</taxon>
        <taxon>Bacillariophyta</taxon>
        <taxon>Bacillariophyceae</taxon>
        <taxon>Bacillariophycidae</taxon>
        <taxon>Naviculales</taxon>
        <taxon>Naviculaceae</taxon>
        <taxon>Fistulifera</taxon>
    </lineage>
</organism>
<dbReference type="InParanoid" id="A0A1Z5J9F0"/>
<evidence type="ECO:0000256" key="1">
    <source>
        <dbReference type="ARBA" id="ARBA00007092"/>
    </source>
</evidence>
<feature type="binding site" evidence="5">
    <location>
        <position position="52"/>
    </location>
    <ligand>
        <name>Mg(2+)</name>
        <dbReference type="ChEBI" id="CHEBI:18420"/>
        <label>1</label>
    </ligand>
</feature>
<evidence type="ECO:0000313" key="9">
    <source>
        <dbReference type="Proteomes" id="UP000198406"/>
    </source>
</evidence>
<keyword evidence="9" id="KW-1185">Reference proteome</keyword>
<feature type="site" description="Important for catalytic activity" evidence="6">
    <location>
        <position position="382"/>
    </location>
</feature>
<dbReference type="InterPro" id="IPR005135">
    <property type="entry name" value="Endo/exonuclease/phosphatase"/>
</dbReference>
<dbReference type="InterPro" id="IPR020847">
    <property type="entry name" value="AP_endonuclease_F1_BS"/>
</dbReference>
<feature type="binding site" evidence="5">
    <location>
        <position position="173"/>
    </location>
    <ligand>
        <name>Mg(2+)</name>
        <dbReference type="ChEBI" id="CHEBI:18420"/>
        <label>1</label>
    </ligand>
</feature>
<protein>
    <recommendedName>
        <fullName evidence="7">Endonuclease/exonuclease/phosphatase domain-containing protein</fullName>
    </recommendedName>
</protein>
<dbReference type="GO" id="GO:0008311">
    <property type="term" value="F:double-stranded DNA 3'-5' DNA exonuclease activity"/>
    <property type="evidence" value="ECO:0007669"/>
    <property type="project" value="TreeGrafter"/>
</dbReference>
<evidence type="ECO:0000256" key="5">
    <source>
        <dbReference type="PIRSR" id="PIRSR604808-2"/>
    </source>
</evidence>
<keyword evidence="2 5" id="KW-0479">Metal-binding</keyword>
<comment type="caution">
    <text evidence="8">The sequence shown here is derived from an EMBL/GenBank/DDBJ whole genome shotgun (WGS) entry which is preliminary data.</text>
</comment>
<dbReference type="GO" id="GO:0003906">
    <property type="term" value="F:DNA-(apurinic or apyrimidinic site) endonuclease activity"/>
    <property type="evidence" value="ECO:0007669"/>
    <property type="project" value="TreeGrafter"/>
</dbReference>
<evidence type="ECO:0000256" key="3">
    <source>
        <dbReference type="ARBA" id="ARBA00022801"/>
    </source>
</evidence>
<keyword evidence="5" id="KW-0464">Manganese</keyword>
<dbReference type="PANTHER" id="PTHR22748:SF4">
    <property type="entry name" value="DNA-(APURINIC OR APYRIMIDINIC SITE) ENDONUCLEASE 2"/>
    <property type="match status" value="1"/>
</dbReference>
<comment type="cofactor">
    <cofactor evidence="5">
        <name>Mg(2+)</name>
        <dbReference type="ChEBI" id="CHEBI:18420"/>
    </cofactor>
    <cofactor evidence="5">
        <name>Mn(2+)</name>
        <dbReference type="ChEBI" id="CHEBI:29035"/>
    </cofactor>
    <text evidence="5">Probably binds two magnesium or manganese ions per subunit.</text>
</comment>
<dbReference type="SUPFAM" id="SSF56219">
    <property type="entry name" value="DNase I-like"/>
    <property type="match status" value="1"/>
</dbReference>
<name>A0A1Z5J9F0_FISSO</name>
<dbReference type="AlphaFoldDB" id="A0A1Z5J9F0"/>
<evidence type="ECO:0000256" key="6">
    <source>
        <dbReference type="PIRSR" id="PIRSR604808-3"/>
    </source>
</evidence>
<dbReference type="GO" id="GO:0006284">
    <property type="term" value="P:base-excision repair"/>
    <property type="evidence" value="ECO:0007669"/>
    <property type="project" value="TreeGrafter"/>
</dbReference>
<dbReference type="Pfam" id="PF03372">
    <property type="entry name" value="Exo_endo_phos"/>
    <property type="match status" value="1"/>
</dbReference>
<dbReference type="EMBL" id="BDSP01000022">
    <property type="protein sequence ID" value="GAX10620.1"/>
    <property type="molecule type" value="Genomic_DNA"/>
</dbReference>
<proteinExistence type="inferred from homology"/>
<feature type="binding site" evidence="5">
    <location>
        <position position="175"/>
    </location>
    <ligand>
        <name>Mg(2+)</name>
        <dbReference type="ChEBI" id="CHEBI:18420"/>
        <label>1</label>
    </ligand>
</feature>
<comment type="similarity">
    <text evidence="1">Belongs to the DNA repair enzymes AP/ExoA family.</text>
</comment>
<dbReference type="PROSITE" id="PS00726">
    <property type="entry name" value="AP_NUCLEASE_F1_1"/>
    <property type="match status" value="1"/>
</dbReference>
<evidence type="ECO:0000256" key="4">
    <source>
        <dbReference type="ARBA" id="ARBA00022842"/>
    </source>
</evidence>
<dbReference type="PROSITE" id="PS51435">
    <property type="entry name" value="AP_NUCLEASE_F1_4"/>
    <property type="match status" value="1"/>
</dbReference>
<dbReference type="InterPro" id="IPR036691">
    <property type="entry name" value="Endo/exonu/phosph_ase_sf"/>
</dbReference>